<reference evidence="1 2" key="1">
    <citation type="submission" date="2017-06" db="EMBL/GenBank/DDBJ databases">
        <title>Genome Sequencing of the methanotroph Methylovulum psychrotolerants str. HV10-M2 isolated from a high-altitude environment.</title>
        <authorList>
            <person name="Mateos-Rivera A."/>
        </authorList>
    </citation>
    <scope>NUCLEOTIDE SEQUENCE [LARGE SCALE GENOMIC DNA]</scope>
    <source>
        <strain evidence="1 2">HV10_M2</strain>
    </source>
</reference>
<dbReference type="InterPro" id="IPR021490">
    <property type="entry name" value="DUF3144"/>
</dbReference>
<keyword evidence="2" id="KW-1185">Reference proteome</keyword>
<dbReference type="Gene3D" id="1.10.287.3020">
    <property type="match status" value="1"/>
</dbReference>
<gene>
    <name evidence="1" type="ORF">CEK71_04065</name>
</gene>
<proteinExistence type="predicted"/>
<protein>
    <recommendedName>
        <fullName evidence="3">DUF3144 domain-containing protein</fullName>
    </recommendedName>
</protein>
<sequence length="105" mass="12043">MSEQEEQAEQIDEQFYRRADAIIQLANEQLKDSERGKVCASVMFASARFTAWVNACDAQSSELMAGHRDQAIAYFVEQYRLMVEHHIDDYIANFDKYMGGTGSQH</sequence>
<dbReference type="OrthoDB" id="5344355at2"/>
<dbReference type="KEGG" id="mpsy:CEK71_04065"/>
<dbReference type="RefSeq" id="WP_088618188.1">
    <property type="nucleotide sequence ID" value="NZ_CP022129.1"/>
</dbReference>
<accession>A0A1Z4BVI7</accession>
<evidence type="ECO:0000313" key="2">
    <source>
        <dbReference type="Proteomes" id="UP000197019"/>
    </source>
</evidence>
<organism evidence="1 2">
    <name type="scientific">Methylovulum psychrotolerans</name>
    <dbReference type="NCBI Taxonomy" id="1704499"/>
    <lineage>
        <taxon>Bacteria</taxon>
        <taxon>Pseudomonadati</taxon>
        <taxon>Pseudomonadota</taxon>
        <taxon>Gammaproteobacteria</taxon>
        <taxon>Methylococcales</taxon>
        <taxon>Methylococcaceae</taxon>
        <taxon>Methylovulum</taxon>
    </lineage>
</organism>
<evidence type="ECO:0000313" key="1">
    <source>
        <dbReference type="EMBL" id="ASF45306.1"/>
    </source>
</evidence>
<evidence type="ECO:0008006" key="3">
    <source>
        <dbReference type="Google" id="ProtNLM"/>
    </source>
</evidence>
<dbReference type="Pfam" id="PF11342">
    <property type="entry name" value="DUF3144"/>
    <property type="match status" value="1"/>
</dbReference>
<dbReference type="Proteomes" id="UP000197019">
    <property type="component" value="Chromosome"/>
</dbReference>
<dbReference type="AlphaFoldDB" id="A0A1Z4BVI7"/>
<dbReference type="EMBL" id="CP022129">
    <property type="protein sequence ID" value="ASF45306.1"/>
    <property type="molecule type" value="Genomic_DNA"/>
</dbReference>
<name>A0A1Z4BVI7_9GAMM</name>